<organism evidence="1 2">
    <name type="scientific">Eragrostis curvula</name>
    <name type="common">weeping love grass</name>
    <dbReference type="NCBI Taxonomy" id="38414"/>
    <lineage>
        <taxon>Eukaryota</taxon>
        <taxon>Viridiplantae</taxon>
        <taxon>Streptophyta</taxon>
        <taxon>Embryophyta</taxon>
        <taxon>Tracheophyta</taxon>
        <taxon>Spermatophyta</taxon>
        <taxon>Magnoliopsida</taxon>
        <taxon>Liliopsida</taxon>
        <taxon>Poales</taxon>
        <taxon>Poaceae</taxon>
        <taxon>PACMAD clade</taxon>
        <taxon>Chloridoideae</taxon>
        <taxon>Eragrostideae</taxon>
        <taxon>Eragrostidinae</taxon>
        <taxon>Eragrostis</taxon>
    </lineage>
</organism>
<dbReference type="EMBL" id="RWGY01000002">
    <property type="protein sequence ID" value="TVU50867.1"/>
    <property type="molecule type" value="Genomic_DNA"/>
</dbReference>
<comment type="caution">
    <text evidence="1">The sequence shown here is derived from an EMBL/GenBank/DDBJ whole genome shotgun (WGS) entry which is preliminary data.</text>
</comment>
<dbReference type="Proteomes" id="UP000324897">
    <property type="component" value="Chromosome 6"/>
</dbReference>
<evidence type="ECO:0000313" key="1">
    <source>
        <dbReference type="EMBL" id="TVU50867.1"/>
    </source>
</evidence>
<accession>A0A5J9WSG6</accession>
<name>A0A5J9WSG6_9POAL</name>
<proteinExistence type="predicted"/>
<evidence type="ECO:0000313" key="2">
    <source>
        <dbReference type="Proteomes" id="UP000324897"/>
    </source>
</evidence>
<gene>
    <name evidence="1" type="ORF">EJB05_02259</name>
</gene>
<feature type="non-terminal residue" evidence="1">
    <location>
        <position position="1"/>
    </location>
</feature>
<dbReference type="Gramene" id="TVU50867">
    <property type="protein sequence ID" value="TVU50867"/>
    <property type="gene ID" value="EJB05_02259"/>
</dbReference>
<dbReference type="AlphaFoldDB" id="A0A5J9WSG6"/>
<reference evidence="1 2" key="1">
    <citation type="journal article" date="2019" name="Sci. Rep.">
        <title>A high-quality genome of Eragrostis curvula grass provides insights into Poaceae evolution and supports new strategies to enhance forage quality.</title>
        <authorList>
            <person name="Carballo J."/>
            <person name="Santos B.A.C.M."/>
            <person name="Zappacosta D."/>
            <person name="Garbus I."/>
            <person name="Selva J.P."/>
            <person name="Gallo C.A."/>
            <person name="Diaz A."/>
            <person name="Albertini E."/>
            <person name="Caccamo M."/>
            <person name="Echenique V."/>
        </authorList>
    </citation>
    <scope>NUCLEOTIDE SEQUENCE [LARGE SCALE GENOMIC DNA]</scope>
    <source>
        <strain evidence="2">cv. Victoria</strain>
        <tissue evidence="1">Leaf</tissue>
    </source>
</reference>
<sequence length="59" mass="6787">MQILPPSNQIKYEGVAPGGQEVWEENDDTVEQEGKSHSNRSCSTYDYFDYYLHGLFSLI</sequence>
<protein>
    <submittedName>
        <fullName evidence="1">Uncharacterized protein</fullName>
    </submittedName>
</protein>
<keyword evidence="2" id="KW-1185">Reference proteome</keyword>